<gene>
    <name evidence="1" type="ORF">CF5_0008</name>
</gene>
<organism evidence="1 2">
    <name type="scientific">Staphylococcus phage CF5</name>
    <dbReference type="NCBI Taxonomy" id="3113739"/>
    <lineage>
        <taxon>Viruses</taxon>
        <taxon>Duplodnaviria</taxon>
        <taxon>Heunggongvirae</taxon>
        <taxon>Uroviricota</taxon>
        <taxon>Caudoviricetes</taxon>
        <taxon>Herelleviridae</taxon>
        <taxon>Twortvirinae</taxon>
        <taxon>Silviavirus</taxon>
    </lineage>
</organism>
<dbReference type="EMBL" id="PP034390">
    <property type="protein sequence ID" value="WRW34742.1"/>
    <property type="molecule type" value="Genomic_DNA"/>
</dbReference>
<accession>A0AAX4J7X6</accession>
<dbReference type="Proteomes" id="UP001432109">
    <property type="component" value="Segment"/>
</dbReference>
<name>A0AAX4J7X6_9CAUD</name>
<proteinExistence type="predicted"/>
<reference evidence="1" key="1">
    <citation type="submission" date="2023-12" db="EMBL/GenBank/DDBJ databases">
        <title>Isolation and Characterisation of Novel Lytic Bacteriophages for therapeutic applications in Prosthetic Joint Infections.</title>
        <authorList>
            <person name="Burton N."/>
            <person name="Melo L.D.R."/>
            <person name="Pearce B."/>
            <person name="Tadesse M.D."/>
            <person name="Vryonis E."/>
            <person name="Sagona A."/>
        </authorList>
    </citation>
    <scope>NUCLEOTIDE SEQUENCE</scope>
</reference>
<sequence>MKLMFKDTNIDTGCIVYNSFIEDFGVVIRQNDGYNILCINRDDTFYNEVGENYLIYSKEVTLDKIKCDNKAVPNVSIV</sequence>
<evidence type="ECO:0000313" key="2">
    <source>
        <dbReference type="Proteomes" id="UP001432109"/>
    </source>
</evidence>
<evidence type="ECO:0000313" key="1">
    <source>
        <dbReference type="EMBL" id="WRW34742.1"/>
    </source>
</evidence>
<protein>
    <submittedName>
        <fullName evidence="1">Uncharacterized protein</fullName>
    </submittedName>
</protein>